<organism evidence="8 9">
    <name type="scientific">Vigna mungo</name>
    <name type="common">Black gram</name>
    <name type="synonym">Phaseolus mungo</name>
    <dbReference type="NCBI Taxonomy" id="3915"/>
    <lineage>
        <taxon>Eukaryota</taxon>
        <taxon>Viridiplantae</taxon>
        <taxon>Streptophyta</taxon>
        <taxon>Embryophyta</taxon>
        <taxon>Tracheophyta</taxon>
        <taxon>Spermatophyta</taxon>
        <taxon>Magnoliopsida</taxon>
        <taxon>eudicotyledons</taxon>
        <taxon>Gunneridae</taxon>
        <taxon>Pentapetalae</taxon>
        <taxon>rosids</taxon>
        <taxon>fabids</taxon>
        <taxon>Fabales</taxon>
        <taxon>Fabaceae</taxon>
        <taxon>Papilionoideae</taxon>
        <taxon>50 kb inversion clade</taxon>
        <taxon>NPAAA clade</taxon>
        <taxon>indigoferoid/millettioid clade</taxon>
        <taxon>Phaseoleae</taxon>
        <taxon>Vigna</taxon>
    </lineage>
</organism>
<dbReference type="SMART" id="SM00185">
    <property type="entry name" value="ARM"/>
    <property type="match status" value="3"/>
</dbReference>
<evidence type="ECO:0000256" key="1">
    <source>
        <dbReference type="ARBA" id="ARBA00004123"/>
    </source>
</evidence>
<dbReference type="SUPFAM" id="SSF48371">
    <property type="entry name" value="ARM repeat"/>
    <property type="match status" value="1"/>
</dbReference>
<dbReference type="EMBL" id="CP144691">
    <property type="protein sequence ID" value="WVY92907.1"/>
    <property type="molecule type" value="Genomic_DNA"/>
</dbReference>
<keyword evidence="3" id="KW-0963">Cytoplasm</keyword>
<feature type="region of interest" description="Disordered" evidence="7">
    <location>
        <begin position="15"/>
        <end position="44"/>
    </location>
</feature>
<proteinExistence type="predicted"/>
<evidence type="ECO:0000313" key="8">
    <source>
        <dbReference type="EMBL" id="WVY92907.1"/>
    </source>
</evidence>
<accession>A0AAQ3RHF9</accession>
<evidence type="ECO:0000256" key="4">
    <source>
        <dbReference type="ARBA" id="ARBA00022737"/>
    </source>
</evidence>
<evidence type="ECO:0008006" key="10">
    <source>
        <dbReference type="Google" id="ProtNLM"/>
    </source>
</evidence>
<dbReference type="InterPro" id="IPR000357">
    <property type="entry name" value="HEAT"/>
</dbReference>
<dbReference type="InterPro" id="IPR000225">
    <property type="entry name" value="Armadillo"/>
</dbReference>
<dbReference type="Proteomes" id="UP001374535">
    <property type="component" value="Chromosome 10"/>
</dbReference>
<dbReference type="GO" id="GO:0043161">
    <property type="term" value="P:proteasome-mediated ubiquitin-dependent protein catabolic process"/>
    <property type="evidence" value="ECO:0007669"/>
    <property type="project" value="TreeGrafter"/>
</dbReference>
<dbReference type="PROSITE" id="PS50176">
    <property type="entry name" value="ARM_REPEAT"/>
    <property type="match status" value="1"/>
</dbReference>
<gene>
    <name evidence="8" type="ORF">V8G54_031995</name>
</gene>
<dbReference type="FunFam" id="1.25.10.10:FF:000416">
    <property type="entry name" value="Armadillo repeat-containing protein 8"/>
    <property type="match status" value="1"/>
</dbReference>
<feature type="repeat" description="ARM" evidence="6">
    <location>
        <begin position="577"/>
        <end position="604"/>
    </location>
</feature>
<dbReference type="AlphaFoldDB" id="A0AAQ3RHF9"/>
<dbReference type="Pfam" id="PF00514">
    <property type="entry name" value="Arm"/>
    <property type="match status" value="2"/>
</dbReference>
<evidence type="ECO:0000256" key="5">
    <source>
        <dbReference type="ARBA" id="ARBA00023242"/>
    </source>
</evidence>
<evidence type="ECO:0000256" key="6">
    <source>
        <dbReference type="PROSITE-ProRule" id="PRU00259"/>
    </source>
</evidence>
<dbReference type="InterPro" id="IPR016024">
    <property type="entry name" value="ARM-type_fold"/>
</dbReference>
<dbReference type="Pfam" id="PF02985">
    <property type="entry name" value="HEAT"/>
    <property type="match status" value="1"/>
</dbReference>
<reference evidence="8 9" key="1">
    <citation type="journal article" date="2023" name="Life. Sci Alliance">
        <title>Evolutionary insights into 3D genome organization and epigenetic landscape of Vigna mungo.</title>
        <authorList>
            <person name="Junaid A."/>
            <person name="Singh B."/>
            <person name="Bhatia S."/>
        </authorList>
    </citation>
    <scope>NUCLEOTIDE SEQUENCE [LARGE SCALE GENOMIC DNA]</scope>
    <source>
        <strain evidence="8">Urdbean</strain>
    </source>
</reference>
<dbReference type="InterPro" id="IPR038739">
    <property type="entry name" value="ARMC8/Vid28"/>
</dbReference>
<evidence type="ECO:0000313" key="9">
    <source>
        <dbReference type="Proteomes" id="UP001374535"/>
    </source>
</evidence>
<dbReference type="InterPro" id="IPR011989">
    <property type="entry name" value="ARM-like"/>
</dbReference>
<feature type="compositionally biased region" description="Low complexity" evidence="7">
    <location>
        <begin position="25"/>
        <end position="40"/>
    </location>
</feature>
<evidence type="ECO:0000256" key="2">
    <source>
        <dbReference type="ARBA" id="ARBA00004496"/>
    </source>
</evidence>
<dbReference type="Gene3D" id="1.25.10.10">
    <property type="entry name" value="Leucine-rich Repeat Variant"/>
    <property type="match status" value="3"/>
</dbReference>
<dbReference type="PANTHER" id="PTHR15651">
    <property type="entry name" value="ARMADILLO REPEAT-CONTAINING PROTEIN 8"/>
    <property type="match status" value="1"/>
</dbReference>
<keyword evidence="4" id="KW-0677">Repeat</keyword>
<dbReference type="GO" id="GO:0005634">
    <property type="term" value="C:nucleus"/>
    <property type="evidence" value="ECO:0007669"/>
    <property type="project" value="UniProtKB-SubCell"/>
</dbReference>
<sequence length="793" mass="86506">MTTKLWVSVSSVLHQLPPPSPSPSPSTSAASMPTPYASSAKGLSSSDPILDRLASSDGAVKFRAIREVKNHIIGNRTKKLSYIKLGAVPAVAAALADSNPNLIVQSAAALGSFACGVDAGVRAVLDAGAFPRLIGLLSAPDEKNSYWYLLLLRNHEEFQKGSPSRIVLHKICSDGDSNAEVSTREKLTLHGVSSEGKMNKAVEMSRGLLLCQLRILDVKAAKKKFYISFSLSLRFRIRTMWRGNGKGEKDEAVLDAAARSLRMIYQSKLAPKYDFFQEENMQFLLSLLKSENENLTGLGAGIVIHSCKTIGEQNILCQAGVLEKLTSLLDGSLSQRDASLESLAAIIRDNPAAVSNFVELRCGRALHSVTELTKDKYPRTRLLACLCLISVKNSSTCYLQDIGIKTKLVYILLELLDDSGQVGDEASFAFSSLIAEKEDLQKLAFEANAINKFNCLLQKHPIQPKRLEGVLLALADLCSKLECCRSSFLSLQVLNLVIDALTHEDARVRTAACICLRSVSRSIKNLSAGRFMNERVVLPLVRLLSDLSTSVQVAALGAISNIVVDFLPHKSIFVQCGGVKELVQLTKSMDSSLRLNAVWALRNMVFLADTICKEGVFVELTASSMASLICDPEPSVQEQALALVRNFVDGCLYSVEHAFAEDGIILDAVGRQLQKSSKIEIGIQGMYILSNIASGNEFHKEAVMQLLFPQDENGSHSFFEQFLQSPDSRLRTAAVWVVINLTFPSSPGAFGRIVNLRSFGIVSRIKKMVNDSCMDVKLRARLALGQIITFGDS</sequence>
<keyword evidence="5" id="KW-0539">Nucleus</keyword>
<keyword evidence="9" id="KW-1185">Reference proteome</keyword>
<dbReference type="GO" id="GO:0005737">
    <property type="term" value="C:cytoplasm"/>
    <property type="evidence" value="ECO:0007669"/>
    <property type="project" value="UniProtKB-SubCell"/>
</dbReference>
<evidence type="ECO:0000256" key="7">
    <source>
        <dbReference type="SAM" id="MobiDB-lite"/>
    </source>
</evidence>
<comment type="subcellular location">
    <subcellularLocation>
        <location evidence="2">Cytoplasm</location>
    </subcellularLocation>
    <subcellularLocation>
        <location evidence="1">Nucleus</location>
    </subcellularLocation>
</comment>
<dbReference type="GO" id="GO:0034657">
    <property type="term" value="C:GID complex"/>
    <property type="evidence" value="ECO:0007669"/>
    <property type="project" value="TreeGrafter"/>
</dbReference>
<protein>
    <recommendedName>
        <fullName evidence="10">Armadillo repeat-containing protein 8</fullName>
    </recommendedName>
</protein>
<dbReference type="PANTHER" id="PTHR15651:SF7">
    <property type="entry name" value="ARMADILLO REPEAT-CONTAINING PROTEIN 8"/>
    <property type="match status" value="1"/>
</dbReference>
<name>A0AAQ3RHF9_VIGMU</name>
<evidence type="ECO:0000256" key="3">
    <source>
        <dbReference type="ARBA" id="ARBA00022490"/>
    </source>
</evidence>